<proteinExistence type="predicted"/>
<dbReference type="EMBL" id="ML213664">
    <property type="protein sequence ID" value="TFK32767.1"/>
    <property type="molecule type" value="Genomic_DNA"/>
</dbReference>
<accession>A0A5C3LIS6</accession>
<dbReference type="AlphaFoldDB" id="A0A5C3LIS6"/>
<organism evidence="1 2">
    <name type="scientific">Crucibulum laeve</name>
    <dbReference type="NCBI Taxonomy" id="68775"/>
    <lineage>
        <taxon>Eukaryota</taxon>
        <taxon>Fungi</taxon>
        <taxon>Dikarya</taxon>
        <taxon>Basidiomycota</taxon>
        <taxon>Agaricomycotina</taxon>
        <taxon>Agaricomycetes</taxon>
        <taxon>Agaricomycetidae</taxon>
        <taxon>Agaricales</taxon>
        <taxon>Agaricineae</taxon>
        <taxon>Nidulariaceae</taxon>
        <taxon>Crucibulum</taxon>
    </lineage>
</organism>
<evidence type="ECO:0000313" key="1">
    <source>
        <dbReference type="EMBL" id="TFK32767.1"/>
    </source>
</evidence>
<protein>
    <submittedName>
        <fullName evidence="1">Uncharacterized protein</fullName>
    </submittedName>
</protein>
<keyword evidence="2" id="KW-1185">Reference proteome</keyword>
<sequence>MPRHFCLISFIELSSSSAFITRPPFIVTLAIYIHRLFSSPRARPTLHCSSRRTVIVANTKVVSHEYYSRYFKLANSTPSNHAFQSQHRCSWGDKN</sequence>
<evidence type="ECO:0000313" key="2">
    <source>
        <dbReference type="Proteomes" id="UP000308652"/>
    </source>
</evidence>
<dbReference type="Proteomes" id="UP000308652">
    <property type="component" value="Unassembled WGS sequence"/>
</dbReference>
<name>A0A5C3LIS6_9AGAR</name>
<reference evidence="1 2" key="1">
    <citation type="journal article" date="2019" name="Nat. Ecol. Evol.">
        <title>Megaphylogeny resolves global patterns of mushroom evolution.</title>
        <authorList>
            <person name="Varga T."/>
            <person name="Krizsan K."/>
            <person name="Foldi C."/>
            <person name="Dima B."/>
            <person name="Sanchez-Garcia M."/>
            <person name="Sanchez-Ramirez S."/>
            <person name="Szollosi G.J."/>
            <person name="Szarkandi J.G."/>
            <person name="Papp V."/>
            <person name="Albert L."/>
            <person name="Andreopoulos W."/>
            <person name="Angelini C."/>
            <person name="Antonin V."/>
            <person name="Barry K.W."/>
            <person name="Bougher N.L."/>
            <person name="Buchanan P."/>
            <person name="Buyck B."/>
            <person name="Bense V."/>
            <person name="Catcheside P."/>
            <person name="Chovatia M."/>
            <person name="Cooper J."/>
            <person name="Damon W."/>
            <person name="Desjardin D."/>
            <person name="Finy P."/>
            <person name="Geml J."/>
            <person name="Haridas S."/>
            <person name="Hughes K."/>
            <person name="Justo A."/>
            <person name="Karasinski D."/>
            <person name="Kautmanova I."/>
            <person name="Kiss B."/>
            <person name="Kocsube S."/>
            <person name="Kotiranta H."/>
            <person name="LaButti K.M."/>
            <person name="Lechner B.E."/>
            <person name="Liimatainen K."/>
            <person name="Lipzen A."/>
            <person name="Lukacs Z."/>
            <person name="Mihaltcheva S."/>
            <person name="Morgado L.N."/>
            <person name="Niskanen T."/>
            <person name="Noordeloos M.E."/>
            <person name="Ohm R.A."/>
            <person name="Ortiz-Santana B."/>
            <person name="Ovrebo C."/>
            <person name="Racz N."/>
            <person name="Riley R."/>
            <person name="Savchenko A."/>
            <person name="Shiryaev A."/>
            <person name="Soop K."/>
            <person name="Spirin V."/>
            <person name="Szebenyi C."/>
            <person name="Tomsovsky M."/>
            <person name="Tulloss R.E."/>
            <person name="Uehling J."/>
            <person name="Grigoriev I.V."/>
            <person name="Vagvolgyi C."/>
            <person name="Papp T."/>
            <person name="Martin F.M."/>
            <person name="Miettinen O."/>
            <person name="Hibbett D.S."/>
            <person name="Nagy L.G."/>
        </authorList>
    </citation>
    <scope>NUCLEOTIDE SEQUENCE [LARGE SCALE GENOMIC DNA]</scope>
    <source>
        <strain evidence="1 2">CBS 166.37</strain>
    </source>
</reference>
<gene>
    <name evidence="1" type="ORF">BDQ12DRAFT_692080</name>
</gene>